<feature type="transmembrane region" description="Helical" evidence="4">
    <location>
        <begin position="369"/>
        <end position="394"/>
    </location>
</feature>
<feature type="transmembrane region" description="Helical" evidence="4">
    <location>
        <begin position="203"/>
        <end position="223"/>
    </location>
</feature>
<dbReference type="PANTHER" id="PTHR11360">
    <property type="entry name" value="MONOCARBOXYLATE TRANSPORTER"/>
    <property type="match status" value="1"/>
</dbReference>
<name>A0AAN9UB12_9PEZI</name>
<dbReference type="InterPro" id="IPR020846">
    <property type="entry name" value="MFS_dom"/>
</dbReference>
<sequence>MPSDSEKPYVSDQDNVQGFRTELGNHAGQAAPPASAPASDTADIDPQPSDTTPSGPTPSGPPASQVGPVPDGGMVAWLQVLGSWVVLIATWGLVNTYGVFQTYYETTLLKSSSSSSISWIGSLQAALLMLVGVIAGPLYDAGHFRHLLSAGLFLIVFGQLMTSLGTVYWHFLLAQGVCIGVGMGLTFLPSTAILSQYFSTRRALAIGIASTGSPLAGIVFPIVFSKLLPTVGFEWATRVIAFVLLGLSAIPVVCMRTRVPLTGRKRALVDREALRDPAFVLFVLASTFMFLCLYTAFFYIQLFDELHHLSSLEFAPYTVTLLNVGSIFGRIVPNYLADKVGNVNIIVACASASALLLYGWLGIHSLGGLMVFALLYGGFSGGIVSVTPSAILSLSPNIGNVGTRMGMTFTLTGIAILVGTPIAGAILGGFSETEWLGVIGYSAAGLTVGVLLYLAARVALYKRNGKMVA</sequence>
<evidence type="ECO:0000259" key="5">
    <source>
        <dbReference type="PROSITE" id="PS50850"/>
    </source>
</evidence>
<feature type="transmembrane region" description="Helical" evidence="4">
    <location>
        <begin position="117"/>
        <end position="139"/>
    </location>
</feature>
<feature type="compositionally biased region" description="Low complexity" evidence="3">
    <location>
        <begin position="30"/>
        <end position="54"/>
    </location>
</feature>
<comment type="subcellular location">
    <subcellularLocation>
        <location evidence="1">Membrane</location>
        <topology evidence="1">Multi-pass membrane protein</topology>
    </subcellularLocation>
</comment>
<keyword evidence="7" id="KW-1185">Reference proteome</keyword>
<dbReference type="Pfam" id="PF07690">
    <property type="entry name" value="MFS_1"/>
    <property type="match status" value="1"/>
</dbReference>
<feature type="transmembrane region" description="Helical" evidence="4">
    <location>
        <begin position="314"/>
        <end position="333"/>
    </location>
</feature>
<comment type="caution">
    <text evidence="6">The sequence shown here is derived from an EMBL/GenBank/DDBJ whole genome shotgun (WGS) entry which is preliminary data.</text>
</comment>
<keyword evidence="4" id="KW-1133">Transmembrane helix</keyword>
<feature type="transmembrane region" description="Helical" evidence="4">
    <location>
        <begin position="345"/>
        <end position="363"/>
    </location>
</feature>
<dbReference type="InterPro" id="IPR011701">
    <property type="entry name" value="MFS"/>
</dbReference>
<dbReference type="PANTHER" id="PTHR11360:SF234">
    <property type="entry name" value="MFS-TYPE TRANSPORTER DBAD-RELATED"/>
    <property type="match status" value="1"/>
</dbReference>
<comment type="similarity">
    <text evidence="2">Belongs to the major facilitator superfamily. Monocarboxylate porter (TC 2.A.1.13) family.</text>
</comment>
<dbReference type="SUPFAM" id="SSF103473">
    <property type="entry name" value="MFS general substrate transporter"/>
    <property type="match status" value="1"/>
</dbReference>
<evidence type="ECO:0000313" key="7">
    <source>
        <dbReference type="Proteomes" id="UP001320245"/>
    </source>
</evidence>
<dbReference type="InterPro" id="IPR050327">
    <property type="entry name" value="Proton-linked_MCT"/>
</dbReference>
<feature type="transmembrane region" description="Helical" evidence="4">
    <location>
        <begin position="75"/>
        <end position="97"/>
    </location>
</feature>
<dbReference type="PROSITE" id="PS50850">
    <property type="entry name" value="MFS"/>
    <property type="match status" value="1"/>
</dbReference>
<feature type="region of interest" description="Disordered" evidence="3">
    <location>
        <begin position="1"/>
        <end position="68"/>
    </location>
</feature>
<organism evidence="6 7">
    <name type="scientific">Cytospora paraplurivora</name>
    <dbReference type="NCBI Taxonomy" id="2898453"/>
    <lineage>
        <taxon>Eukaryota</taxon>
        <taxon>Fungi</taxon>
        <taxon>Dikarya</taxon>
        <taxon>Ascomycota</taxon>
        <taxon>Pezizomycotina</taxon>
        <taxon>Sordariomycetes</taxon>
        <taxon>Sordariomycetidae</taxon>
        <taxon>Diaporthales</taxon>
        <taxon>Cytosporaceae</taxon>
        <taxon>Cytospora</taxon>
    </lineage>
</organism>
<protein>
    <recommendedName>
        <fullName evidence="5">Major facilitator superfamily (MFS) profile domain-containing protein</fullName>
    </recommendedName>
</protein>
<dbReference type="EMBL" id="JAJSPL020000013">
    <property type="protein sequence ID" value="KAK7743506.1"/>
    <property type="molecule type" value="Genomic_DNA"/>
</dbReference>
<evidence type="ECO:0000313" key="6">
    <source>
        <dbReference type="EMBL" id="KAK7743506.1"/>
    </source>
</evidence>
<reference evidence="6 7" key="1">
    <citation type="journal article" date="2023" name="PLoS ONE">
        <title>Cytospora paraplurivora sp. nov. isolated from orchards with fruit tree decline syndrome in Ontario, Canada.</title>
        <authorList>
            <person name="Ilyukhin E."/>
            <person name="Nguyen H.D.T."/>
            <person name="Castle A.J."/>
            <person name="Ellouze W."/>
        </authorList>
    </citation>
    <scope>NUCLEOTIDE SEQUENCE [LARGE SCALE GENOMIC DNA]</scope>
    <source>
        <strain evidence="6 7">FDS-564</strain>
    </source>
</reference>
<feature type="transmembrane region" description="Helical" evidence="4">
    <location>
        <begin position="235"/>
        <end position="257"/>
    </location>
</feature>
<dbReference type="AlphaFoldDB" id="A0AAN9UB12"/>
<gene>
    <name evidence="6" type="ORF">SLS53_004040</name>
</gene>
<dbReference type="InterPro" id="IPR036259">
    <property type="entry name" value="MFS_trans_sf"/>
</dbReference>
<feature type="transmembrane region" description="Helical" evidence="4">
    <location>
        <begin position="168"/>
        <end position="191"/>
    </location>
</feature>
<feature type="transmembrane region" description="Helical" evidence="4">
    <location>
        <begin position="146"/>
        <end position="162"/>
    </location>
</feature>
<keyword evidence="4" id="KW-0472">Membrane</keyword>
<feature type="transmembrane region" description="Helical" evidence="4">
    <location>
        <begin position="406"/>
        <end position="429"/>
    </location>
</feature>
<proteinExistence type="inferred from homology"/>
<keyword evidence="4" id="KW-0812">Transmembrane</keyword>
<feature type="transmembrane region" description="Helical" evidence="4">
    <location>
        <begin position="278"/>
        <end position="302"/>
    </location>
</feature>
<accession>A0AAN9UB12</accession>
<dbReference type="Proteomes" id="UP001320245">
    <property type="component" value="Unassembled WGS sequence"/>
</dbReference>
<evidence type="ECO:0000256" key="2">
    <source>
        <dbReference type="ARBA" id="ARBA00006727"/>
    </source>
</evidence>
<evidence type="ECO:0000256" key="1">
    <source>
        <dbReference type="ARBA" id="ARBA00004141"/>
    </source>
</evidence>
<evidence type="ECO:0000256" key="3">
    <source>
        <dbReference type="SAM" id="MobiDB-lite"/>
    </source>
</evidence>
<dbReference type="GO" id="GO:0016020">
    <property type="term" value="C:membrane"/>
    <property type="evidence" value="ECO:0007669"/>
    <property type="project" value="UniProtKB-SubCell"/>
</dbReference>
<feature type="domain" description="Major facilitator superfamily (MFS) profile" evidence="5">
    <location>
        <begin position="75"/>
        <end position="467"/>
    </location>
</feature>
<feature type="transmembrane region" description="Helical" evidence="4">
    <location>
        <begin position="435"/>
        <end position="456"/>
    </location>
</feature>
<dbReference type="Gene3D" id="1.20.1250.20">
    <property type="entry name" value="MFS general substrate transporter like domains"/>
    <property type="match status" value="1"/>
</dbReference>
<evidence type="ECO:0000256" key="4">
    <source>
        <dbReference type="SAM" id="Phobius"/>
    </source>
</evidence>
<dbReference type="GO" id="GO:0022857">
    <property type="term" value="F:transmembrane transporter activity"/>
    <property type="evidence" value="ECO:0007669"/>
    <property type="project" value="InterPro"/>
</dbReference>